<keyword evidence="9 14" id="KW-1133">Transmembrane helix</keyword>
<keyword evidence="8" id="KW-0029">Amino-acid transport</keyword>
<sequence length="253" mass="27490">EHRKTLMDHEHEQDDDGRKRTGNVWTATTHIITVVIGAGVLALAWAMAQLGWIVGIVSVLLFASISLFTYNLIADCYRFPDPINGKRNYTYMQAVKVYLGGTMHVICGIVLYSKLAGITVGYTITSSTSLAALGKSFCLRRKGKLADCTSSYNPYMIGFGTLQLFLSQIPNFHTLTWLSTIAACTSFGYVLIAIGLCLSVLISGKGAPTSIFGTKIGPELSASDKIWRSCSSLGNIALACNYAMVIYDIMDTL</sequence>
<dbReference type="Gramene" id="Psat06G0102600-T2">
    <property type="protein sequence ID" value="KAI5394169.1"/>
    <property type="gene ID" value="KIW84_061026"/>
</dbReference>
<dbReference type="GO" id="GO:0009734">
    <property type="term" value="P:auxin-activated signaling pathway"/>
    <property type="evidence" value="ECO:0007669"/>
    <property type="project" value="UniProtKB-KW"/>
</dbReference>
<evidence type="ECO:0000256" key="5">
    <source>
        <dbReference type="ARBA" id="ARBA00022475"/>
    </source>
</evidence>
<evidence type="ECO:0000256" key="11">
    <source>
        <dbReference type="ARBA" id="ARBA00023294"/>
    </source>
</evidence>
<comment type="caution">
    <text evidence="16">The sequence shown here is derived from an EMBL/GenBank/DDBJ whole genome shotgun (WGS) entry which is preliminary data.</text>
</comment>
<dbReference type="GO" id="GO:0012505">
    <property type="term" value="C:endomembrane system"/>
    <property type="evidence" value="ECO:0007669"/>
    <property type="project" value="UniProtKB-SubCell"/>
</dbReference>
<proteinExistence type="inferred from homology"/>
<feature type="non-terminal residue" evidence="16">
    <location>
        <position position="253"/>
    </location>
</feature>
<keyword evidence="4" id="KW-0813">Transport</keyword>
<evidence type="ECO:0000313" key="17">
    <source>
        <dbReference type="Proteomes" id="UP001058974"/>
    </source>
</evidence>
<feature type="transmembrane region" description="Helical" evidence="14">
    <location>
        <begin position="175"/>
        <end position="202"/>
    </location>
</feature>
<reference evidence="16 17" key="1">
    <citation type="journal article" date="2022" name="Nat. Genet.">
        <title>Improved pea reference genome and pan-genome highlight genomic features and evolutionary characteristics.</title>
        <authorList>
            <person name="Yang T."/>
            <person name="Liu R."/>
            <person name="Luo Y."/>
            <person name="Hu S."/>
            <person name="Wang D."/>
            <person name="Wang C."/>
            <person name="Pandey M.K."/>
            <person name="Ge S."/>
            <person name="Xu Q."/>
            <person name="Li N."/>
            <person name="Li G."/>
            <person name="Huang Y."/>
            <person name="Saxena R.K."/>
            <person name="Ji Y."/>
            <person name="Li M."/>
            <person name="Yan X."/>
            <person name="He Y."/>
            <person name="Liu Y."/>
            <person name="Wang X."/>
            <person name="Xiang C."/>
            <person name="Varshney R.K."/>
            <person name="Ding H."/>
            <person name="Gao S."/>
            <person name="Zong X."/>
        </authorList>
    </citation>
    <scope>NUCLEOTIDE SEQUENCE [LARGE SCALE GENOMIC DNA]</scope>
    <source>
        <strain evidence="16 17">cv. Zhongwan 6</strain>
    </source>
</reference>
<name>A0A9D4W198_PEA</name>
<gene>
    <name evidence="16" type="ORF">KIW84_061026</name>
</gene>
<feature type="region of interest" description="Disordered" evidence="13">
    <location>
        <begin position="1"/>
        <end position="21"/>
    </location>
</feature>
<keyword evidence="10 14" id="KW-0472">Membrane</keyword>
<keyword evidence="11" id="KW-0927">Auxin signaling pathway</keyword>
<dbReference type="Pfam" id="PF01490">
    <property type="entry name" value="Aa_trans"/>
    <property type="match status" value="1"/>
</dbReference>
<feature type="transmembrane region" description="Helical" evidence="14">
    <location>
        <begin position="52"/>
        <end position="73"/>
    </location>
</feature>
<dbReference type="GO" id="GO:0005886">
    <property type="term" value="C:plasma membrane"/>
    <property type="evidence" value="ECO:0007669"/>
    <property type="project" value="UniProtKB-SubCell"/>
</dbReference>
<keyword evidence="7" id="KW-0769">Symport</keyword>
<keyword evidence="5" id="KW-1003">Cell membrane</keyword>
<evidence type="ECO:0000256" key="6">
    <source>
        <dbReference type="ARBA" id="ARBA00022692"/>
    </source>
</evidence>
<evidence type="ECO:0000256" key="10">
    <source>
        <dbReference type="ARBA" id="ARBA00023136"/>
    </source>
</evidence>
<evidence type="ECO:0000256" key="2">
    <source>
        <dbReference type="ARBA" id="ARBA00004236"/>
    </source>
</evidence>
<dbReference type="PANTHER" id="PTHR48017">
    <property type="entry name" value="OS05G0424000 PROTEIN-RELATED"/>
    <property type="match status" value="1"/>
</dbReference>
<comment type="function">
    <text evidence="12">Carrier protein involved in proton-driven auxin influx. Mediates the formation of auxin gradient from developing leaves (site of auxin biosynthesis) to tips by contributing to the loading of auxin in vascular tissues and facilitating acropetal (base to tip) auxin transport within inner tissues of the root apex, and basipetal (tip to base) auxin transport within outer tissues of the root apex. May be involved in lateral roots and nodules formation.</text>
</comment>
<dbReference type="AlphaFoldDB" id="A0A9D4W198"/>
<dbReference type="GO" id="GO:0015293">
    <property type="term" value="F:symporter activity"/>
    <property type="evidence" value="ECO:0007669"/>
    <property type="project" value="UniProtKB-KW"/>
</dbReference>
<dbReference type="GO" id="GO:0006865">
    <property type="term" value="P:amino acid transport"/>
    <property type="evidence" value="ECO:0007669"/>
    <property type="project" value="UniProtKB-KW"/>
</dbReference>
<keyword evidence="6 14" id="KW-0812">Transmembrane</keyword>
<evidence type="ECO:0000256" key="8">
    <source>
        <dbReference type="ARBA" id="ARBA00022970"/>
    </source>
</evidence>
<evidence type="ECO:0000256" key="9">
    <source>
        <dbReference type="ARBA" id="ARBA00022989"/>
    </source>
</evidence>
<evidence type="ECO:0000256" key="4">
    <source>
        <dbReference type="ARBA" id="ARBA00022448"/>
    </source>
</evidence>
<comment type="similarity">
    <text evidence="3">Belongs to the amino acid/polyamine transporter 2 family. Amino acid/auxin permease (AAAP) (TC 2.A.18.1) subfamily.</text>
</comment>
<feature type="domain" description="Amino acid transporter transmembrane" evidence="15">
    <location>
        <begin position="21"/>
        <end position="253"/>
    </location>
</feature>
<evidence type="ECO:0000256" key="13">
    <source>
        <dbReference type="SAM" id="MobiDB-lite"/>
    </source>
</evidence>
<accession>A0A9D4W198</accession>
<dbReference type="InterPro" id="IPR013057">
    <property type="entry name" value="AA_transpt_TM"/>
</dbReference>
<dbReference type="Proteomes" id="UP001058974">
    <property type="component" value="Chromosome 6"/>
</dbReference>
<feature type="transmembrane region" description="Helical" evidence="14">
    <location>
        <begin position="151"/>
        <end position="169"/>
    </location>
</feature>
<evidence type="ECO:0000256" key="1">
    <source>
        <dbReference type="ARBA" id="ARBA00004127"/>
    </source>
</evidence>
<evidence type="ECO:0000256" key="12">
    <source>
        <dbReference type="ARBA" id="ARBA00045588"/>
    </source>
</evidence>
<comment type="subcellular location">
    <subcellularLocation>
        <location evidence="2">Cell membrane</location>
    </subcellularLocation>
    <subcellularLocation>
        <location evidence="1">Endomembrane system</location>
        <topology evidence="1">Multi-pass membrane protein</topology>
    </subcellularLocation>
</comment>
<feature type="transmembrane region" description="Helical" evidence="14">
    <location>
        <begin position="94"/>
        <end position="113"/>
    </location>
</feature>
<feature type="non-terminal residue" evidence="16">
    <location>
        <position position="1"/>
    </location>
</feature>
<evidence type="ECO:0000259" key="15">
    <source>
        <dbReference type="Pfam" id="PF01490"/>
    </source>
</evidence>
<evidence type="ECO:0000256" key="7">
    <source>
        <dbReference type="ARBA" id="ARBA00022847"/>
    </source>
</evidence>
<evidence type="ECO:0000313" key="16">
    <source>
        <dbReference type="EMBL" id="KAI5394169.1"/>
    </source>
</evidence>
<keyword evidence="17" id="KW-1185">Reference proteome</keyword>
<evidence type="ECO:0000256" key="14">
    <source>
        <dbReference type="SAM" id="Phobius"/>
    </source>
</evidence>
<feature type="compositionally biased region" description="Basic and acidic residues" evidence="13">
    <location>
        <begin position="1"/>
        <end position="19"/>
    </location>
</feature>
<evidence type="ECO:0000256" key="3">
    <source>
        <dbReference type="ARBA" id="ARBA00005590"/>
    </source>
</evidence>
<protein>
    <recommendedName>
        <fullName evidence="15">Amino acid transporter transmembrane domain-containing protein</fullName>
    </recommendedName>
</protein>
<organism evidence="16 17">
    <name type="scientific">Pisum sativum</name>
    <name type="common">Garden pea</name>
    <name type="synonym">Lathyrus oleraceus</name>
    <dbReference type="NCBI Taxonomy" id="3888"/>
    <lineage>
        <taxon>Eukaryota</taxon>
        <taxon>Viridiplantae</taxon>
        <taxon>Streptophyta</taxon>
        <taxon>Embryophyta</taxon>
        <taxon>Tracheophyta</taxon>
        <taxon>Spermatophyta</taxon>
        <taxon>Magnoliopsida</taxon>
        <taxon>eudicotyledons</taxon>
        <taxon>Gunneridae</taxon>
        <taxon>Pentapetalae</taxon>
        <taxon>rosids</taxon>
        <taxon>fabids</taxon>
        <taxon>Fabales</taxon>
        <taxon>Fabaceae</taxon>
        <taxon>Papilionoideae</taxon>
        <taxon>50 kb inversion clade</taxon>
        <taxon>NPAAA clade</taxon>
        <taxon>Hologalegina</taxon>
        <taxon>IRL clade</taxon>
        <taxon>Fabeae</taxon>
        <taxon>Lathyrus</taxon>
    </lineage>
</organism>
<dbReference type="EMBL" id="JAMSHJ010000006">
    <property type="protein sequence ID" value="KAI5394169.1"/>
    <property type="molecule type" value="Genomic_DNA"/>
</dbReference>
<feature type="transmembrane region" description="Helical" evidence="14">
    <location>
        <begin position="119"/>
        <end position="139"/>
    </location>
</feature>
<feature type="transmembrane region" description="Helical" evidence="14">
    <location>
        <begin position="24"/>
        <end position="46"/>
    </location>
</feature>